<dbReference type="AlphaFoldDB" id="A0AAV3F3E4"/>
<evidence type="ECO:0000313" key="2">
    <source>
        <dbReference type="Proteomes" id="UP000004834"/>
    </source>
</evidence>
<dbReference type="Pfam" id="PF14103">
    <property type="entry name" value="DUF4276"/>
    <property type="match status" value="1"/>
</dbReference>
<reference evidence="1 2" key="1">
    <citation type="submission" date="2011-11" db="EMBL/GenBank/DDBJ databases">
        <title>The Genome Sequence of Myroides odoratimimus CIP 101113.</title>
        <authorList>
            <person name="Earl A."/>
            <person name="Ward D."/>
            <person name="Feldgarden M."/>
            <person name="Gevers D."/>
            <person name="Huys G."/>
            <person name="Young S.K."/>
            <person name="Zeng Q."/>
            <person name="Gargeya S."/>
            <person name="Fitzgerald M."/>
            <person name="Haas B."/>
            <person name="Abouelleil A."/>
            <person name="Alvarado L."/>
            <person name="Arachchi H.M."/>
            <person name="Berlin A."/>
            <person name="Brown A."/>
            <person name="Chapman S.B."/>
            <person name="Chen Z."/>
            <person name="Dunbar C."/>
            <person name="Freedman E."/>
            <person name="Gearin G."/>
            <person name="Goldberg J."/>
            <person name="Griggs A."/>
            <person name="Gujja S."/>
            <person name="Heiman D."/>
            <person name="Howarth C."/>
            <person name="Larson L."/>
            <person name="Lui A."/>
            <person name="MacDonald P.J.P."/>
            <person name="Montmayeur A."/>
            <person name="Murphy C."/>
            <person name="Neiman D."/>
            <person name="Pearson M."/>
            <person name="Priest M."/>
            <person name="Roberts A."/>
            <person name="Saif S."/>
            <person name="Shea T."/>
            <person name="Shenoy N."/>
            <person name="Sisk P."/>
            <person name="Stolte C."/>
            <person name="Sykes S."/>
            <person name="Wortman J."/>
            <person name="Nusbaum C."/>
            <person name="Birren B."/>
        </authorList>
    </citation>
    <scope>NUCLEOTIDE SEQUENCE [LARGE SCALE GENOMIC DNA]</scope>
    <source>
        <strain evidence="1 2">CIP 101113</strain>
    </source>
</reference>
<proteinExistence type="predicted"/>
<sequence>MKRLIVICEGQTEQEFCDKILAPYLAGKDIYIQSPLIKRSGGGIVGWEVLKKEINNYLRADTNVYVTTFIDLYGIKSTHQFPQWEESTRVLQVKDRAATIEEAMYTDVNSHRFIANIVVHEFETILFSDVSSIIDQIDNRDLNIVELERVVNTFDDVELINDSPLTAPSKRLENCISGYDKIVYGTIIAEAIGLHKIRERCVKFNEWITKLENI</sequence>
<gene>
    <name evidence="1" type="ORF">HMPREF9715_01737</name>
</gene>
<organism evidence="1 2">
    <name type="scientific">Myroides odoratimimus CIP 101113</name>
    <dbReference type="NCBI Taxonomy" id="883154"/>
    <lineage>
        <taxon>Bacteria</taxon>
        <taxon>Pseudomonadati</taxon>
        <taxon>Bacteroidota</taxon>
        <taxon>Flavobacteriia</taxon>
        <taxon>Flavobacteriales</taxon>
        <taxon>Flavobacteriaceae</taxon>
        <taxon>Myroides</taxon>
    </lineage>
</organism>
<name>A0AAV3F3E4_9FLAO</name>
<accession>A0AAV3F3E4</accession>
<dbReference type="InterPro" id="IPR025455">
    <property type="entry name" value="DUF4276"/>
</dbReference>
<comment type="caution">
    <text evidence="1">The sequence shown here is derived from an EMBL/GenBank/DDBJ whole genome shotgun (WGS) entry which is preliminary data.</text>
</comment>
<evidence type="ECO:0000313" key="1">
    <source>
        <dbReference type="EMBL" id="EHO12582.1"/>
    </source>
</evidence>
<dbReference type="Proteomes" id="UP000004834">
    <property type="component" value="Unassembled WGS sequence"/>
</dbReference>
<evidence type="ECO:0008006" key="3">
    <source>
        <dbReference type="Google" id="ProtNLM"/>
    </source>
</evidence>
<dbReference type="RefSeq" id="WP_006263484.1">
    <property type="nucleotide sequence ID" value="NZ_JH590837.1"/>
</dbReference>
<dbReference type="EMBL" id="AGEE01000017">
    <property type="protein sequence ID" value="EHO12582.1"/>
    <property type="molecule type" value="Genomic_DNA"/>
</dbReference>
<protein>
    <recommendedName>
        <fullName evidence="3">DUF4276 family protein</fullName>
    </recommendedName>
</protein>